<keyword evidence="3" id="KW-1185">Reference proteome</keyword>
<evidence type="ECO:0000313" key="2">
    <source>
        <dbReference type="EMBL" id="ATB34246.1"/>
    </source>
</evidence>
<evidence type="ECO:0000313" key="3">
    <source>
        <dbReference type="Proteomes" id="UP000217289"/>
    </source>
</evidence>
<name>A0A250ITJ2_9BACT</name>
<dbReference type="AlphaFoldDB" id="A0A250ITJ2"/>
<feature type="region of interest" description="Disordered" evidence="1">
    <location>
        <begin position="161"/>
        <end position="187"/>
    </location>
</feature>
<accession>A0A250ITJ2</accession>
<sequence>MNRVLSSLLGLCAALTTGCTIDAPDFTGKSCAAAADCPSSHSCVAARPGEGRTCELLQPPGVTPTEDGPVPTWCKDVQPILAASCVDSCHGEVTDGSGKTDFRLDRYETVGAVAGAKDRASRIQARAFELPSMPPSYYDVQPTEEQRAILDRWARGGAPFCDDVANPVDGGTPDSGTPDGGAPDSGR</sequence>
<keyword evidence="2" id="KW-0449">Lipoprotein</keyword>
<reference evidence="2 3" key="1">
    <citation type="submission" date="2017-06" db="EMBL/GenBank/DDBJ databases">
        <authorList>
            <person name="Kim H.J."/>
            <person name="Triplett B.A."/>
        </authorList>
    </citation>
    <scope>NUCLEOTIDE SEQUENCE [LARGE SCALE GENOMIC DNA]</scope>
    <source>
        <strain evidence="2 3">DSM 14713</strain>
    </source>
</reference>
<dbReference type="RefSeq" id="WP_095982176.1">
    <property type="nucleotide sequence ID" value="NZ_CP022163.1"/>
</dbReference>
<gene>
    <name evidence="2" type="ORF">MEBOL_007747</name>
</gene>
<evidence type="ECO:0000256" key="1">
    <source>
        <dbReference type="SAM" id="MobiDB-lite"/>
    </source>
</evidence>
<dbReference type="OrthoDB" id="5382408at2"/>
<dbReference type="Proteomes" id="UP000217289">
    <property type="component" value="Chromosome"/>
</dbReference>
<organism evidence="2 3">
    <name type="scientific">Melittangium boletus DSM 14713</name>
    <dbReference type="NCBI Taxonomy" id="1294270"/>
    <lineage>
        <taxon>Bacteria</taxon>
        <taxon>Pseudomonadati</taxon>
        <taxon>Myxococcota</taxon>
        <taxon>Myxococcia</taxon>
        <taxon>Myxococcales</taxon>
        <taxon>Cystobacterineae</taxon>
        <taxon>Archangiaceae</taxon>
        <taxon>Melittangium</taxon>
    </lineage>
</organism>
<dbReference type="KEGG" id="mbd:MEBOL_007747"/>
<protein>
    <submittedName>
        <fullName evidence="2">Lipoprotein</fullName>
    </submittedName>
</protein>
<dbReference type="PROSITE" id="PS51257">
    <property type="entry name" value="PROKAR_LIPOPROTEIN"/>
    <property type="match status" value="1"/>
</dbReference>
<proteinExistence type="predicted"/>
<feature type="compositionally biased region" description="Low complexity" evidence="1">
    <location>
        <begin position="167"/>
        <end position="187"/>
    </location>
</feature>
<dbReference type="EMBL" id="CP022163">
    <property type="protein sequence ID" value="ATB34246.1"/>
    <property type="molecule type" value="Genomic_DNA"/>
</dbReference>